<dbReference type="InterPro" id="IPR032710">
    <property type="entry name" value="NTF2-like_dom_sf"/>
</dbReference>
<evidence type="ECO:0000259" key="1">
    <source>
        <dbReference type="Pfam" id="PF13474"/>
    </source>
</evidence>
<dbReference type="Proteomes" id="UP001501251">
    <property type="component" value="Unassembled WGS sequence"/>
</dbReference>
<organism evidence="2 3">
    <name type="scientific">Streptosporangium oxazolinicum</name>
    <dbReference type="NCBI Taxonomy" id="909287"/>
    <lineage>
        <taxon>Bacteria</taxon>
        <taxon>Bacillati</taxon>
        <taxon>Actinomycetota</taxon>
        <taxon>Actinomycetes</taxon>
        <taxon>Streptosporangiales</taxon>
        <taxon>Streptosporangiaceae</taxon>
        <taxon>Streptosporangium</taxon>
    </lineage>
</organism>
<sequence length="120" mass="13848">MEFDEALTRHLKAIDERDVDGYLDTVHRDATLILPNGTLLTGKDEIARFHREWFADQDWSMSSETVRVNESGDSAFALLAVAYDDVDPEGTPYRKTYHLTLIFTRSDGRWLLVHDQNTFN</sequence>
<keyword evidence="3" id="KW-1185">Reference proteome</keyword>
<dbReference type="RefSeq" id="WP_344921457.1">
    <property type="nucleotide sequence ID" value="NZ_BAABAQ010000012.1"/>
</dbReference>
<accession>A0ABP8BBM0</accession>
<proteinExistence type="predicted"/>
<dbReference type="SUPFAM" id="SSF54427">
    <property type="entry name" value="NTF2-like"/>
    <property type="match status" value="1"/>
</dbReference>
<evidence type="ECO:0000313" key="2">
    <source>
        <dbReference type="EMBL" id="GAA4202966.1"/>
    </source>
</evidence>
<name>A0ABP8BBM0_9ACTN</name>
<dbReference type="InterPro" id="IPR037401">
    <property type="entry name" value="SnoaL-like"/>
</dbReference>
<feature type="domain" description="SnoaL-like" evidence="1">
    <location>
        <begin position="5"/>
        <end position="115"/>
    </location>
</feature>
<dbReference type="NCBIfam" id="TIGR02246">
    <property type="entry name" value="SgcJ/EcaC family oxidoreductase"/>
    <property type="match status" value="1"/>
</dbReference>
<evidence type="ECO:0000313" key="3">
    <source>
        <dbReference type="Proteomes" id="UP001501251"/>
    </source>
</evidence>
<protein>
    <recommendedName>
        <fullName evidence="1">SnoaL-like domain-containing protein</fullName>
    </recommendedName>
</protein>
<dbReference type="EMBL" id="BAABAQ010000012">
    <property type="protein sequence ID" value="GAA4202966.1"/>
    <property type="molecule type" value="Genomic_DNA"/>
</dbReference>
<reference evidence="3" key="1">
    <citation type="journal article" date="2019" name="Int. J. Syst. Evol. Microbiol.">
        <title>The Global Catalogue of Microorganisms (GCM) 10K type strain sequencing project: providing services to taxonomists for standard genome sequencing and annotation.</title>
        <authorList>
            <consortium name="The Broad Institute Genomics Platform"/>
            <consortium name="The Broad Institute Genome Sequencing Center for Infectious Disease"/>
            <person name="Wu L."/>
            <person name="Ma J."/>
        </authorList>
    </citation>
    <scope>NUCLEOTIDE SEQUENCE [LARGE SCALE GENOMIC DNA]</scope>
    <source>
        <strain evidence="3">JCM 17388</strain>
    </source>
</reference>
<dbReference type="Gene3D" id="3.10.450.50">
    <property type="match status" value="1"/>
</dbReference>
<gene>
    <name evidence="2" type="ORF">GCM10022252_59870</name>
</gene>
<comment type="caution">
    <text evidence="2">The sequence shown here is derived from an EMBL/GenBank/DDBJ whole genome shotgun (WGS) entry which is preliminary data.</text>
</comment>
<dbReference type="Pfam" id="PF13474">
    <property type="entry name" value="SnoaL_3"/>
    <property type="match status" value="1"/>
</dbReference>
<dbReference type="InterPro" id="IPR011944">
    <property type="entry name" value="Steroid_delta5-4_isomerase"/>
</dbReference>